<keyword evidence="3" id="KW-1185">Reference proteome</keyword>
<evidence type="ECO:0000313" key="2">
    <source>
        <dbReference type="EMBL" id="GKT05180.1"/>
    </source>
</evidence>
<sequence length="65" mass="7191">MDKIHLSYLSPQTEYSPSGGEIPSEGRAKHFNYFTGPTAKTQAFCCKSSTKEKTISKLAMALKFT</sequence>
<dbReference type="EMBL" id="BQXO01000001">
    <property type="protein sequence ID" value="GKT05180.1"/>
    <property type="molecule type" value="Genomic_DNA"/>
</dbReference>
<accession>A0ABQ5JLZ2</accession>
<name>A0ABQ5JLZ2_9LACO</name>
<dbReference type="Proteomes" id="UP001628078">
    <property type="component" value="Unassembled WGS sequence"/>
</dbReference>
<proteinExistence type="predicted"/>
<organism evidence="2 3">
    <name type="scientific">Furfurilactobacillus curtus</name>
    <dbReference type="NCBI Taxonomy" id="1746200"/>
    <lineage>
        <taxon>Bacteria</taxon>
        <taxon>Bacillati</taxon>
        <taxon>Bacillota</taxon>
        <taxon>Bacilli</taxon>
        <taxon>Lactobacillales</taxon>
        <taxon>Lactobacillaceae</taxon>
        <taxon>Furfurilactobacillus</taxon>
    </lineage>
</organism>
<feature type="region of interest" description="Disordered" evidence="1">
    <location>
        <begin position="1"/>
        <end position="23"/>
    </location>
</feature>
<evidence type="ECO:0000313" key="3">
    <source>
        <dbReference type="Proteomes" id="UP001628078"/>
    </source>
</evidence>
<gene>
    <name evidence="2" type="ORF">JCM31185_04690</name>
</gene>
<protein>
    <submittedName>
        <fullName evidence="2">Uncharacterized protein</fullName>
    </submittedName>
</protein>
<reference evidence="2 3" key="1">
    <citation type="submission" date="2022-03" db="EMBL/GenBank/DDBJ databases">
        <title>Draft genome sequence of Furfurilactobacillus curtus JCM 31185.</title>
        <authorList>
            <person name="Suzuki S."/>
            <person name="Endo A."/>
            <person name="Kajikawa A."/>
        </authorList>
    </citation>
    <scope>NUCLEOTIDE SEQUENCE [LARGE SCALE GENOMIC DNA]</scope>
    <source>
        <strain evidence="2 3">JCM 31185</strain>
    </source>
</reference>
<comment type="caution">
    <text evidence="2">The sequence shown here is derived from an EMBL/GenBank/DDBJ whole genome shotgun (WGS) entry which is preliminary data.</text>
</comment>
<evidence type="ECO:0000256" key="1">
    <source>
        <dbReference type="SAM" id="MobiDB-lite"/>
    </source>
</evidence>